<dbReference type="GO" id="GO:0003887">
    <property type="term" value="F:DNA-directed DNA polymerase activity"/>
    <property type="evidence" value="ECO:0007669"/>
    <property type="project" value="UniProtKB-KW"/>
</dbReference>
<dbReference type="GO" id="GO:0008270">
    <property type="term" value="F:zinc ion binding"/>
    <property type="evidence" value="ECO:0007669"/>
    <property type="project" value="UniProtKB-KW"/>
</dbReference>
<keyword evidence="9" id="KW-0460">Magnesium</keyword>
<feature type="region of interest" description="Disordered" evidence="17">
    <location>
        <begin position="74"/>
        <end position="93"/>
    </location>
</feature>
<dbReference type="CDD" id="cd00303">
    <property type="entry name" value="retropepsin_like"/>
    <property type="match status" value="1"/>
</dbReference>
<keyword evidence="6" id="KW-0064">Aspartyl protease</keyword>
<keyword evidence="8" id="KW-0378">Hydrolase</keyword>
<evidence type="ECO:0000256" key="3">
    <source>
        <dbReference type="ARBA" id="ARBA00022695"/>
    </source>
</evidence>
<keyword evidence="5" id="KW-0479">Metal-binding</keyword>
<keyword evidence="1" id="KW-0645">Protease</keyword>
<evidence type="ECO:0000256" key="13">
    <source>
        <dbReference type="ARBA" id="ARBA00023125"/>
    </source>
</evidence>
<evidence type="ECO:0000256" key="11">
    <source>
        <dbReference type="ARBA" id="ARBA00022918"/>
    </source>
</evidence>
<dbReference type="GO" id="GO:0006310">
    <property type="term" value="P:DNA recombination"/>
    <property type="evidence" value="ECO:0007669"/>
    <property type="project" value="UniProtKB-KW"/>
</dbReference>
<reference evidence="19" key="1">
    <citation type="journal article" date="2019" name="Sci. Rep.">
        <title>Draft genome of Tanacetum cinerariifolium, the natural source of mosquito coil.</title>
        <authorList>
            <person name="Yamashiro T."/>
            <person name="Shiraishi A."/>
            <person name="Satake H."/>
            <person name="Nakayama K."/>
        </authorList>
    </citation>
    <scope>NUCLEOTIDE SEQUENCE</scope>
</reference>
<evidence type="ECO:0000256" key="5">
    <source>
        <dbReference type="ARBA" id="ARBA00022723"/>
    </source>
</evidence>
<evidence type="ECO:0000256" key="17">
    <source>
        <dbReference type="SAM" id="MobiDB-lite"/>
    </source>
</evidence>
<dbReference type="Gene3D" id="3.30.70.270">
    <property type="match status" value="2"/>
</dbReference>
<evidence type="ECO:0000256" key="15">
    <source>
        <dbReference type="ARBA" id="ARBA00023268"/>
    </source>
</evidence>
<dbReference type="InterPro" id="IPR001878">
    <property type="entry name" value="Znf_CCHC"/>
</dbReference>
<keyword evidence="14" id="KW-0233">DNA recombination</keyword>
<dbReference type="Pfam" id="PF00078">
    <property type="entry name" value="RVT_1"/>
    <property type="match status" value="1"/>
</dbReference>
<dbReference type="InterPro" id="IPR041588">
    <property type="entry name" value="Integrase_H2C2"/>
</dbReference>
<dbReference type="Gene3D" id="3.10.10.10">
    <property type="entry name" value="HIV Type 1 Reverse Transcriptase, subunit A, domain 1"/>
    <property type="match status" value="1"/>
</dbReference>
<keyword evidence="12" id="KW-0239">DNA-directed DNA polymerase</keyword>
<dbReference type="Gene3D" id="2.40.70.10">
    <property type="entry name" value="Acid Proteases"/>
    <property type="match status" value="1"/>
</dbReference>
<organism evidence="19">
    <name type="scientific">Tanacetum cinerariifolium</name>
    <name type="common">Dalmatian daisy</name>
    <name type="synonym">Chrysanthemum cinerariifolium</name>
    <dbReference type="NCBI Taxonomy" id="118510"/>
    <lineage>
        <taxon>Eukaryota</taxon>
        <taxon>Viridiplantae</taxon>
        <taxon>Streptophyta</taxon>
        <taxon>Embryophyta</taxon>
        <taxon>Tracheophyta</taxon>
        <taxon>Spermatophyta</taxon>
        <taxon>Magnoliopsida</taxon>
        <taxon>eudicotyledons</taxon>
        <taxon>Gunneridae</taxon>
        <taxon>Pentapetalae</taxon>
        <taxon>asterids</taxon>
        <taxon>campanulids</taxon>
        <taxon>Asterales</taxon>
        <taxon>Asteraceae</taxon>
        <taxon>Asteroideae</taxon>
        <taxon>Anthemideae</taxon>
        <taxon>Anthemidinae</taxon>
        <taxon>Tanacetum</taxon>
    </lineage>
</organism>
<dbReference type="CDD" id="cd01647">
    <property type="entry name" value="RT_LTR"/>
    <property type="match status" value="1"/>
</dbReference>
<accession>A0A6L2LGT0</accession>
<dbReference type="AlphaFoldDB" id="A0A6L2LGT0"/>
<evidence type="ECO:0000256" key="1">
    <source>
        <dbReference type="ARBA" id="ARBA00022670"/>
    </source>
</evidence>
<sequence>MVNVIPPDHVDEIPIVKLNQHDDIPVVPEPVLVDEDEDLEEDEFKEEEDPQKEEDDMEIDIEDDENEPELTYPNEEVDLLNPPPPASESELRMRSRLRTRLSTRMRLFLLASMRMTSISRRLCSRETTHVLVEKKGKAKDKFYGKLILELGIEVRSSMEQGTAAMEKLVEKLGNAEYKVECKKLKKEFEESAPMTQAAIRRMIKDNVDAAIAVERARKVNIRNDPSGSGPAKGQDASPAVHECTFVGFTKCNLVVFRGVKGGKKVKFVAATLEGPALTWWKTKKFNELALMCPRMVKPERVKVDAYIRGLTDNIKGEVTSSKPADLNEATCYDCGEQGHTRNRCSKKVKQDEVEEACGRAYAIKDAEPQGLNVITGTFLLNNRYAFVLFDSGSYRSFTDTRFGVMLNIDPIKIGASYEVELADGRVASTNIVLKGCTLNLVIRIFEIDLMPIELGTFDVIIGMDWLVKHDAVIVCGMKVVHIPYGNEMLIVKSNKGVSRLKVISCIKARKVAGERIYSSELIVVGSTGFVCEEERRIFQNVYRLSVYSKIDLRSGYHQLRIKKEDISITAFRTRYGHFEFQVMPFGLTNALAVFMDLMNRVCKPYLDKFVIMFIDDILVYSKDVEEHEKHLKLLKKERLYAKFSKCGFWLDLIQFMGHVIDRSGVHVDPAKIESIKSWAAPTTPTEKNKKYEWGKEEEEAFQTLKQKFCSALILALPKGTEDFMMYCNASLKGYGAVLMQREKVIAYASRQMKVHEENYTTHDLELGSIRIKPLRVRTLMMTIHNDLPNRIHEAQEGAMKKKYVRKENLGRLIKLIFEFRPDGTRCFGNRVWLPRYDGLRNLVMHESHKSKYSILSRSDKMYQDLKPLYWWPNMKVDITTYVSKCLTCAKVGDSQLTDLELIRDTTEKIVQIKNRLLAARSRQKSYADKRLKPLEFKVGDMVLLKISPRNGDVHFGKRKKLSPCYIGLFKSLARVGHVAYTLELLEELKGIHSTFLVSNLKNCLAEDDFVVSIDEIQLDDKLHMIEEPVEFVDRDIKRLKQSRIPIVKVR</sequence>
<proteinExistence type="predicted"/>
<keyword evidence="13" id="KW-0238">DNA-binding</keyword>
<keyword evidence="7" id="KW-0255">Endonuclease</keyword>
<evidence type="ECO:0000256" key="2">
    <source>
        <dbReference type="ARBA" id="ARBA00022679"/>
    </source>
</evidence>
<keyword evidence="15" id="KW-0511">Multifunctional enzyme</keyword>
<dbReference type="InterPro" id="IPR050951">
    <property type="entry name" value="Retrovirus_Pol_polyprotein"/>
</dbReference>
<evidence type="ECO:0000256" key="16">
    <source>
        <dbReference type="PROSITE-ProRule" id="PRU00047"/>
    </source>
</evidence>
<keyword evidence="2" id="KW-0808">Transferase</keyword>
<dbReference type="Pfam" id="PF17919">
    <property type="entry name" value="RT_RNaseH_2"/>
    <property type="match status" value="1"/>
</dbReference>
<feature type="domain" description="CCHC-type" evidence="18">
    <location>
        <begin position="331"/>
        <end position="346"/>
    </location>
</feature>
<dbReference type="PANTHER" id="PTHR37984:SF5">
    <property type="entry name" value="PROTEIN NYNRIN-LIKE"/>
    <property type="match status" value="1"/>
</dbReference>
<comment type="caution">
    <text evidence="19">The sequence shown here is derived from an EMBL/GenBank/DDBJ whole genome shotgun (WGS) entry which is preliminary data.</text>
</comment>
<dbReference type="InterPro" id="IPR056924">
    <property type="entry name" value="SH3_Tf2-1"/>
</dbReference>
<dbReference type="GO" id="GO:0003964">
    <property type="term" value="F:RNA-directed DNA polymerase activity"/>
    <property type="evidence" value="ECO:0007669"/>
    <property type="project" value="UniProtKB-KW"/>
</dbReference>
<evidence type="ECO:0000313" key="19">
    <source>
        <dbReference type="EMBL" id="GEU59454.1"/>
    </source>
</evidence>
<dbReference type="GO" id="GO:0003677">
    <property type="term" value="F:DNA binding"/>
    <property type="evidence" value="ECO:0007669"/>
    <property type="project" value="UniProtKB-KW"/>
</dbReference>
<dbReference type="Pfam" id="PF08284">
    <property type="entry name" value="RVP_2"/>
    <property type="match status" value="1"/>
</dbReference>
<evidence type="ECO:0000256" key="14">
    <source>
        <dbReference type="ARBA" id="ARBA00023172"/>
    </source>
</evidence>
<dbReference type="InterPro" id="IPR043128">
    <property type="entry name" value="Rev_trsase/Diguanyl_cyclase"/>
</dbReference>
<keyword evidence="11 19" id="KW-0695">RNA-directed DNA polymerase</keyword>
<evidence type="ECO:0000259" key="18">
    <source>
        <dbReference type="PROSITE" id="PS50158"/>
    </source>
</evidence>
<gene>
    <name evidence="19" type="ORF">Tci_031432</name>
</gene>
<dbReference type="InterPro" id="IPR043502">
    <property type="entry name" value="DNA/RNA_pol_sf"/>
</dbReference>
<dbReference type="PROSITE" id="PS50158">
    <property type="entry name" value="ZF_CCHC"/>
    <property type="match status" value="1"/>
</dbReference>
<keyword evidence="10" id="KW-0229">DNA integration</keyword>
<dbReference type="InterPro" id="IPR036875">
    <property type="entry name" value="Znf_CCHC_sf"/>
</dbReference>
<name>A0A6L2LGT0_TANCI</name>
<dbReference type="GO" id="GO:0004190">
    <property type="term" value="F:aspartic-type endopeptidase activity"/>
    <property type="evidence" value="ECO:0007669"/>
    <property type="project" value="UniProtKB-KW"/>
</dbReference>
<dbReference type="InterPro" id="IPR041577">
    <property type="entry name" value="RT_RNaseH_2"/>
</dbReference>
<dbReference type="GO" id="GO:0006508">
    <property type="term" value="P:proteolysis"/>
    <property type="evidence" value="ECO:0007669"/>
    <property type="project" value="UniProtKB-KW"/>
</dbReference>
<evidence type="ECO:0000256" key="12">
    <source>
        <dbReference type="ARBA" id="ARBA00022932"/>
    </source>
</evidence>
<dbReference type="InterPro" id="IPR000477">
    <property type="entry name" value="RT_dom"/>
</dbReference>
<evidence type="ECO:0000256" key="4">
    <source>
        <dbReference type="ARBA" id="ARBA00022722"/>
    </source>
</evidence>
<keyword evidence="16" id="KW-0862">Zinc</keyword>
<evidence type="ECO:0000256" key="6">
    <source>
        <dbReference type="ARBA" id="ARBA00022750"/>
    </source>
</evidence>
<dbReference type="SUPFAM" id="SSF57756">
    <property type="entry name" value="Retrovirus zinc finger-like domains"/>
    <property type="match status" value="1"/>
</dbReference>
<dbReference type="Pfam" id="PF17921">
    <property type="entry name" value="Integrase_H2C2"/>
    <property type="match status" value="1"/>
</dbReference>
<dbReference type="GO" id="GO:0004519">
    <property type="term" value="F:endonuclease activity"/>
    <property type="evidence" value="ECO:0007669"/>
    <property type="project" value="UniProtKB-KW"/>
</dbReference>
<dbReference type="Pfam" id="PF24626">
    <property type="entry name" value="SH3_Tf2-1"/>
    <property type="match status" value="1"/>
</dbReference>
<dbReference type="GO" id="GO:0015074">
    <property type="term" value="P:DNA integration"/>
    <property type="evidence" value="ECO:0007669"/>
    <property type="project" value="UniProtKB-KW"/>
</dbReference>
<evidence type="ECO:0000256" key="10">
    <source>
        <dbReference type="ARBA" id="ARBA00022908"/>
    </source>
</evidence>
<keyword evidence="3" id="KW-0548">Nucleotidyltransferase</keyword>
<dbReference type="SUPFAM" id="SSF56672">
    <property type="entry name" value="DNA/RNA polymerases"/>
    <property type="match status" value="1"/>
</dbReference>
<evidence type="ECO:0000256" key="9">
    <source>
        <dbReference type="ARBA" id="ARBA00022842"/>
    </source>
</evidence>
<protein>
    <submittedName>
        <fullName evidence="19">Putative reverse transcriptase domain-containing protein</fullName>
    </submittedName>
</protein>
<evidence type="ECO:0000256" key="8">
    <source>
        <dbReference type="ARBA" id="ARBA00022801"/>
    </source>
</evidence>
<keyword evidence="16" id="KW-0863">Zinc-finger</keyword>
<evidence type="ECO:0000256" key="7">
    <source>
        <dbReference type="ARBA" id="ARBA00022759"/>
    </source>
</evidence>
<dbReference type="EMBL" id="BKCJ010004174">
    <property type="protein sequence ID" value="GEU59454.1"/>
    <property type="molecule type" value="Genomic_DNA"/>
</dbReference>
<dbReference type="InterPro" id="IPR021109">
    <property type="entry name" value="Peptidase_aspartic_dom_sf"/>
</dbReference>
<dbReference type="PANTHER" id="PTHR37984">
    <property type="entry name" value="PROTEIN CBG26694"/>
    <property type="match status" value="1"/>
</dbReference>
<dbReference type="Gene3D" id="1.10.340.70">
    <property type="match status" value="1"/>
</dbReference>
<keyword evidence="4" id="KW-0540">Nuclease</keyword>
<feature type="region of interest" description="Disordered" evidence="17">
    <location>
        <begin position="32"/>
        <end position="67"/>
    </location>
</feature>